<keyword evidence="2" id="KW-1185">Reference proteome</keyword>
<name>A0AAD9KUR2_RIDPI</name>
<dbReference type="Proteomes" id="UP001209878">
    <property type="component" value="Unassembled WGS sequence"/>
</dbReference>
<accession>A0AAD9KUR2</accession>
<evidence type="ECO:0000313" key="2">
    <source>
        <dbReference type="Proteomes" id="UP001209878"/>
    </source>
</evidence>
<dbReference type="AlphaFoldDB" id="A0AAD9KUR2"/>
<dbReference type="EMBL" id="JAODUO010000609">
    <property type="protein sequence ID" value="KAK2177270.1"/>
    <property type="molecule type" value="Genomic_DNA"/>
</dbReference>
<gene>
    <name evidence="1" type="ORF">NP493_609g01000</name>
</gene>
<reference evidence="1" key="1">
    <citation type="journal article" date="2023" name="Mol. Biol. Evol.">
        <title>Third-Generation Sequencing Reveals the Adaptive Role of the Epigenome in Three Deep-Sea Polychaetes.</title>
        <authorList>
            <person name="Perez M."/>
            <person name="Aroh O."/>
            <person name="Sun Y."/>
            <person name="Lan Y."/>
            <person name="Juniper S.K."/>
            <person name="Young C.R."/>
            <person name="Angers B."/>
            <person name="Qian P.Y."/>
        </authorList>
    </citation>
    <scope>NUCLEOTIDE SEQUENCE</scope>
    <source>
        <strain evidence="1">R07B-5</strain>
    </source>
</reference>
<evidence type="ECO:0000313" key="1">
    <source>
        <dbReference type="EMBL" id="KAK2177270.1"/>
    </source>
</evidence>
<sequence length="42" mass="4638">MGGHPLLGPHTSWGALRTSTLSEKQSLSQTLRCALESRCDRR</sequence>
<organism evidence="1 2">
    <name type="scientific">Ridgeia piscesae</name>
    <name type="common">Tubeworm</name>
    <dbReference type="NCBI Taxonomy" id="27915"/>
    <lineage>
        <taxon>Eukaryota</taxon>
        <taxon>Metazoa</taxon>
        <taxon>Spiralia</taxon>
        <taxon>Lophotrochozoa</taxon>
        <taxon>Annelida</taxon>
        <taxon>Polychaeta</taxon>
        <taxon>Sedentaria</taxon>
        <taxon>Canalipalpata</taxon>
        <taxon>Sabellida</taxon>
        <taxon>Siboglinidae</taxon>
        <taxon>Ridgeia</taxon>
    </lineage>
</organism>
<protein>
    <submittedName>
        <fullName evidence="1">Uncharacterized protein</fullName>
    </submittedName>
</protein>
<comment type="caution">
    <text evidence="1">The sequence shown here is derived from an EMBL/GenBank/DDBJ whole genome shotgun (WGS) entry which is preliminary data.</text>
</comment>
<proteinExistence type="predicted"/>